<dbReference type="AlphaFoldDB" id="A0A5N6H6M6"/>
<protein>
    <submittedName>
        <fullName evidence="1">Uncharacterized protein</fullName>
    </submittedName>
</protein>
<gene>
    <name evidence="1" type="ORF">BDV35DRAFT_346214</name>
</gene>
<evidence type="ECO:0000313" key="1">
    <source>
        <dbReference type="EMBL" id="KAB8248810.1"/>
    </source>
</evidence>
<organism evidence="1">
    <name type="scientific">Aspergillus flavus</name>
    <dbReference type="NCBI Taxonomy" id="5059"/>
    <lineage>
        <taxon>Eukaryota</taxon>
        <taxon>Fungi</taxon>
        <taxon>Dikarya</taxon>
        <taxon>Ascomycota</taxon>
        <taxon>Pezizomycotina</taxon>
        <taxon>Eurotiomycetes</taxon>
        <taxon>Eurotiomycetidae</taxon>
        <taxon>Eurotiales</taxon>
        <taxon>Aspergillaceae</taxon>
        <taxon>Aspergillus</taxon>
        <taxon>Aspergillus subgen. Circumdati</taxon>
    </lineage>
</organism>
<dbReference type="EMBL" id="ML734576">
    <property type="protein sequence ID" value="KAB8248810.1"/>
    <property type="molecule type" value="Genomic_DNA"/>
</dbReference>
<sequence length="65" mass="7646">MTAPVVTHNVVYLILSKAYHRHLNILLMLILYQSSYAESRKTTRREINRKMPNHWAGPRQKIKTG</sequence>
<proteinExistence type="predicted"/>
<reference evidence="1" key="1">
    <citation type="submission" date="2019-04" db="EMBL/GenBank/DDBJ databases">
        <title>Friends and foes A comparative genomics study of 23 Aspergillus species from section Flavi.</title>
        <authorList>
            <consortium name="DOE Joint Genome Institute"/>
            <person name="Kjaerbolling I."/>
            <person name="Vesth T."/>
            <person name="Frisvad J.C."/>
            <person name="Nybo J.L."/>
            <person name="Theobald S."/>
            <person name="Kildgaard S."/>
            <person name="Isbrandt T."/>
            <person name="Kuo A."/>
            <person name="Sato A."/>
            <person name="Lyhne E.K."/>
            <person name="Kogle M.E."/>
            <person name="Wiebenga A."/>
            <person name="Kun R.S."/>
            <person name="Lubbers R.J."/>
            <person name="Makela M.R."/>
            <person name="Barry K."/>
            <person name="Chovatia M."/>
            <person name="Clum A."/>
            <person name="Daum C."/>
            <person name="Haridas S."/>
            <person name="He G."/>
            <person name="LaButti K."/>
            <person name="Lipzen A."/>
            <person name="Mondo S."/>
            <person name="Riley R."/>
            <person name="Salamov A."/>
            <person name="Simmons B.A."/>
            <person name="Magnuson J.K."/>
            <person name="Henrissat B."/>
            <person name="Mortensen U.H."/>
            <person name="Larsen T.O."/>
            <person name="Devries R.P."/>
            <person name="Grigoriev I.V."/>
            <person name="Machida M."/>
            <person name="Baker S.E."/>
            <person name="Andersen M.R."/>
        </authorList>
    </citation>
    <scope>NUCLEOTIDE SEQUENCE [LARGE SCALE GENOMIC DNA]</scope>
    <source>
        <strain evidence="1">CBS 121.62</strain>
    </source>
</reference>
<dbReference type="Proteomes" id="UP000325434">
    <property type="component" value="Unassembled WGS sequence"/>
</dbReference>
<name>A0A5N6H6M6_ASPFL</name>
<accession>A0A5N6H6M6</accession>